<reference evidence="1 2" key="1">
    <citation type="submission" date="2021-05" db="EMBL/GenBank/DDBJ databases">
        <title>Genome Assembly of Synthetic Allotetraploid Brassica napus Reveals Homoeologous Exchanges between Subgenomes.</title>
        <authorList>
            <person name="Davis J.T."/>
        </authorList>
    </citation>
    <scope>NUCLEOTIDE SEQUENCE [LARGE SCALE GENOMIC DNA]</scope>
    <source>
        <strain evidence="2">cv. Da-Ae</strain>
        <tissue evidence="1">Seedling</tissue>
    </source>
</reference>
<feature type="non-terminal residue" evidence="1">
    <location>
        <position position="1"/>
    </location>
</feature>
<name>A0ABQ8ABM5_BRANA</name>
<proteinExistence type="predicted"/>
<comment type="caution">
    <text evidence="1">The sequence shown here is derived from an EMBL/GenBank/DDBJ whole genome shotgun (WGS) entry which is preliminary data.</text>
</comment>
<dbReference type="PANTHER" id="PTHR47877:SF15">
    <property type="entry name" value="PROTEIN COLD-REGULATED 15A, CHLOROPLASTIC-RELATED"/>
    <property type="match status" value="1"/>
</dbReference>
<dbReference type="Proteomes" id="UP000824890">
    <property type="component" value="Unassembled WGS sequence"/>
</dbReference>
<dbReference type="PANTHER" id="PTHR47877">
    <property type="entry name" value="LATE EMBRYOGENESIS ABUNDANT DOMAIN-CONTAINING PROTEIN / LEA DOMAIN-CONTAINING PROTEIN"/>
    <property type="match status" value="1"/>
</dbReference>
<evidence type="ECO:0000313" key="2">
    <source>
        <dbReference type="Proteomes" id="UP000824890"/>
    </source>
</evidence>
<gene>
    <name evidence="1" type="ORF">HID58_052324</name>
</gene>
<accession>A0ABQ8ABM5</accession>
<protein>
    <submittedName>
        <fullName evidence="1">Uncharacterized protein</fullName>
    </submittedName>
</protein>
<dbReference type="EMBL" id="JAGKQM010000013">
    <property type="protein sequence ID" value="KAH0889895.1"/>
    <property type="molecule type" value="Genomic_DNA"/>
</dbReference>
<sequence>FSSMAMSFSGAVLSGINSSFPSGVAKQSGVGAVRFGRKTELVVVAQRKKSLIYAEKGDGNILDDINEATKRGSDYVTDKTKEALKDGEKAKDYVDEKNDEAKDTALDEAQKVLDYESFEQGVKFGVPAHFSCCGFILFGKKEMSDFIPMPAITLVKEFQLTLRAKLYVTEPLFLALPQARLLSSKLGSAVLSGIGSSFSSGAAKQSGIGAVGFGRKTEFVVVAQRKKSLIYADKGDGNILDDLNETTKRASDYATEKTKEALKHGEEAKDYVVDKNVEAKDTAVDEAQKALDYVKAKGNEAGNKVAEFVEGKAGEAKDATKA</sequence>
<organism evidence="1 2">
    <name type="scientific">Brassica napus</name>
    <name type="common">Rape</name>
    <dbReference type="NCBI Taxonomy" id="3708"/>
    <lineage>
        <taxon>Eukaryota</taxon>
        <taxon>Viridiplantae</taxon>
        <taxon>Streptophyta</taxon>
        <taxon>Embryophyta</taxon>
        <taxon>Tracheophyta</taxon>
        <taxon>Spermatophyta</taxon>
        <taxon>Magnoliopsida</taxon>
        <taxon>eudicotyledons</taxon>
        <taxon>Gunneridae</taxon>
        <taxon>Pentapetalae</taxon>
        <taxon>rosids</taxon>
        <taxon>malvids</taxon>
        <taxon>Brassicales</taxon>
        <taxon>Brassicaceae</taxon>
        <taxon>Brassiceae</taxon>
        <taxon>Brassica</taxon>
    </lineage>
</organism>
<evidence type="ECO:0000313" key="1">
    <source>
        <dbReference type="EMBL" id="KAH0889895.1"/>
    </source>
</evidence>
<keyword evidence="2" id="KW-1185">Reference proteome</keyword>